<evidence type="ECO:0000313" key="19">
    <source>
        <dbReference type="Proteomes" id="UP000054342"/>
    </source>
</evidence>
<dbReference type="CDD" id="cd16656">
    <property type="entry name" value="RING-Ubox_PRP19"/>
    <property type="match status" value="1"/>
</dbReference>
<dbReference type="InterPro" id="IPR001680">
    <property type="entry name" value="WD40_rpt"/>
</dbReference>
<comment type="subcellular location">
    <subcellularLocation>
        <location evidence="1 16">Nucleus</location>
    </subcellularLocation>
</comment>
<dbReference type="Gene3D" id="3.30.40.10">
    <property type="entry name" value="Zinc/RING finger domain, C3HC4 (zinc finger)"/>
    <property type="match status" value="1"/>
</dbReference>
<keyword evidence="8" id="KW-0677">Repeat</keyword>
<dbReference type="Proteomes" id="UP000054342">
    <property type="component" value="Unassembled WGS sequence"/>
</dbReference>
<dbReference type="InterPro" id="IPR024977">
    <property type="entry name" value="Apc4-like_WD40_dom"/>
</dbReference>
<dbReference type="GO" id="GO:0003755">
    <property type="term" value="F:peptidyl-prolyl cis-trans isomerase activity"/>
    <property type="evidence" value="ECO:0007669"/>
    <property type="project" value="UniProtKB-KW"/>
</dbReference>
<dbReference type="STRING" id="348802.A0A0D2EVV8"/>
<dbReference type="GO" id="GO:0070534">
    <property type="term" value="P:protein K63-linked ubiquitination"/>
    <property type="evidence" value="ECO:0007669"/>
    <property type="project" value="UniProtKB-UniRule"/>
</dbReference>
<organism evidence="18 19">
    <name type="scientific">Exophiala xenobiotica</name>
    <dbReference type="NCBI Taxonomy" id="348802"/>
    <lineage>
        <taxon>Eukaryota</taxon>
        <taxon>Fungi</taxon>
        <taxon>Dikarya</taxon>
        <taxon>Ascomycota</taxon>
        <taxon>Pezizomycotina</taxon>
        <taxon>Eurotiomycetes</taxon>
        <taxon>Chaetothyriomycetidae</taxon>
        <taxon>Chaetothyriales</taxon>
        <taxon>Herpotrichiellaceae</taxon>
        <taxon>Exophiala</taxon>
    </lineage>
</organism>
<evidence type="ECO:0000256" key="6">
    <source>
        <dbReference type="ARBA" id="ARBA00022679"/>
    </source>
</evidence>
<evidence type="ECO:0000256" key="7">
    <source>
        <dbReference type="ARBA" id="ARBA00022728"/>
    </source>
</evidence>
<dbReference type="SUPFAM" id="SSF50978">
    <property type="entry name" value="WD40 repeat-like"/>
    <property type="match status" value="1"/>
</dbReference>
<dbReference type="SMART" id="SM00504">
    <property type="entry name" value="Ubox"/>
    <property type="match status" value="1"/>
</dbReference>
<accession>A0A0D2EVV8</accession>
<dbReference type="HOGENOM" id="CLU_023894_0_1_1"/>
<gene>
    <name evidence="18" type="ORF">PV05_00134</name>
</gene>
<dbReference type="UniPathway" id="UPA00143"/>
<dbReference type="EC" id="2.3.2.27" evidence="16"/>
<evidence type="ECO:0000256" key="10">
    <source>
        <dbReference type="ARBA" id="ARBA00022786"/>
    </source>
</evidence>
<dbReference type="InterPro" id="IPR013915">
    <property type="entry name" value="Prp19_cc"/>
</dbReference>
<evidence type="ECO:0000256" key="8">
    <source>
        <dbReference type="ARBA" id="ARBA00022737"/>
    </source>
</evidence>
<dbReference type="InterPro" id="IPR013083">
    <property type="entry name" value="Znf_RING/FYVE/PHD"/>
</dbReference>
<dbReference type="GO" id="GO:0000398">
    <property type="term" value="P:mRNA splicing, via spliceosome"/>
    <property type="evidence" value="ECO:0007669"/>
    <property type="project" value="InterPro"/>
</dbReference>
<dbReference type="InterPro" id="IPR036322">
    <property type="entry name" value="WD40_repeat_dom_sf"/>
</dbReference>
<dbReference type="GO" id="GO:0071006">
    <property type="term" value="C:U2-type catalytic step 1 spliceosome"/>
    <property type="evidence" value="ECO:0007669"/>
    <property type="project" value="TreeGrafter"/>
</dbReference>
<evidence type="ECO:0000259" key="17">
    <source>
        <dbReference type="PROSITE" id="PS51698"/>
    </source>
</evidence>
<evidence type="ECO:0000256" key="2">
    <source>
        <dbReference type="ARBA" id="ARBA00004906"/>
    </source>
</evidence>
<proteinExistence type="inferred from homology"/>
<feature type="repeat" description="WD" evidence="15">
    <location>
        <begin position="318"/>
        <end position="359"/>
    </location>
</feature>
<dbReference type="InterPro" id="IPR038959">
    <property type="entry name" value="Prp19"/>
</dbReference>
<sequence>MLCAISGTPPEVPVVSRKTGNVYEKRLIEAYINENGTEPITGEALSAEDLLEIRTQPTVIPRPPQVTSIPAMLSMFQNEWDSMALQVYKLQQDLKQARQELSVALYQHDAAVRVIAQVASERDEARTALAKVSVNRGGPTGTNGDAMQVDSTPLPAPIMEKIDNEQQRLSKTRRKRPVPEEWATAESISTYAPLSSSEPLYPGGTVLAVHESGDLALVAGRDATAGVFSLSQNRVLQPLKGGQGSITSGLWAQDKAVIATSTGVVKVFEAEKEVSSFSVHGGPVNAVALHASSTILASVGADKTYALYDLESSQLLTQVQTDSALTCAQFHPDGHLLAAGAVDGQIKIFDVKSGTQAATFDLGAPVKCLFFSENGTWLAGVTEGSSSISVWDLRKAAEIKSIETGSPVNSISWDYTGQFLASAGSGGISVEQYSKASKEWSEVFKSGTPATRIAWGKDAQQLFSLNEQGVLTSFGTFKQE</sequence>
<dbReference type="FunFam" id="3.30.40.10:FF:000027">
    <property type="entry name" value="Pre-mRNA-processing factor 19, putative"/>
    <property type="match status" value="1"/>
</dbReference>
<dbReference type="InterPro" id="IPR003613">
    <property type="entry name" value="Ubox_domain"/>
</dbReference>
<keyword evidence="4 15" id="KW-0853">WD repeat</keyword>
<evidence type="ECO:0000256" key="11">
    <source>
        <dbReference type="ARBA" id="ARBA00023110"/>
    </source>
</evidence>
<dbReference type="GO" id="GO:0006281">
    <property type="term" value="P:DNA repair"/>
    <property type="evidence" value="ECO:0007669"/>
    <property type="project" value="UniProtKB-KW"/>
</dbReference>
<dbReference type="Pfam" id="PF08606">
    <property type="entry name" value="Prp19"/>
    <property type="match status" value="1"/>
</dbReference>
<dbReference type="PROSITE" id="PS51698">
    <property type="entry name" value="U_BOX"/>
    <property type="match status" value="1"/>
</dbReference>
<feature type="domain" description="U-box" evidence="17">
    <location>
        <begin position="1"/>
        <end position="70"/>
    </location>
</feature>
<keyword evidence="9 16" id="KW-0227">DNA damage</keyword>
<evidence type="ECO:0000256" key="4">
    <source>
        <dbReference type="ARBA" id="ARBA00022574"/>
    </source>
</evidence>
<feature type="repeat" description="WD" evidence="15">
    <location>
        <begin position="277"/>
        <end position="318"/>
    </location>
</feature>
<evidence type="ECO:0000256" key="3">
    <source>
        <dbReference type="ARBA" id="ARBA00006388"/>
    </source>
</evidence>
<comment type="pathway">
    <text evidence="2 16">Protein modification; protein ubiquitination.</text>
</comment>
<comment type="subunit">
    <text evidence="16">Homotetramer.</text>
</comment>
<evidence type="ECO:0000256" key="9">
    <source>
        <dbReference type="ARBA" id="ARBA00022763"/>
    </source>
</evidence>
<dbReference type="InterPro" id="IPR015943">
    <property type="entry name" value="WD40/YVTN_repeat-like_dom_sf"/>
</dbReference>
<dbReference type="RefSeq" id="XP_013320452.1">
    <property type="nucleotide sequence ID" value="XM_013464998.1"/>
</dbReference>
<dbReference type="SMART" id="SM00320">
    <property type="entry name" value="WD40"/>
    <property type="match status" value="5"/>
</dbReference>
<keyword evidence="11" id="KW-0697">Rotamase</keyword>
<evidence type="ECO:0000256" key="16">
    <source>
        <dbReference type="RuleBase" id="RU367101"/>
    </source>
</evidence>
<dbReference type="OrthoDB" id="687049at2759"/>
<comment type="catalytic activity">
    <reaction evidence="16">
        <text>S-ubiquitinyl-[E2 ubiquitin-conjugating enzyme]-L-cysteine + [acceptor protein]-L-lysine = [E2 ubiquitin-conjugating enzyme]-L-cysteine + N(6)-ubiquitinyl-[acceptor protein]-L-lysine.</text>
        <dbReference type="EC" id="2.3.2.27"/>
    </reaction>
</comment>
<evidence type="ECO:0000256" key="14">
    <source>
        <dbReference type="ARBA" id="ARBA00023242"/>
    </source>
</evidence>
<dbReference type="AlphaFoldDB" id="A0A0D2EVV8"/>
<keyword evidence="14 16" id="KW-0539">Nucleus</keyword>
<evidence type="ECO:0000256" key="5">
    <source>
        <dbReference type="ARBA" id="ARBA00022664"/>
    </source>
</evidence>
<dbReference type="GO" id="GO:0005737">
    <property type="term" value="C:cytoplasm"/>
    <property type="evidence" value="ECO:0007669"/>
    <property type="project" value="TreeGrafter"/>
</dbReference>
<keyword evidence="5 16" id="KW-0507">mRNA processing</keyword>
<comment type="similarity">
    <text evidence="3 16">Belongs to the WD repeat PRP19 family.</text>
</comment>
<evidence type="ECO:0000256" key="15">
    <source>
        <dbReference type="PROSITE-ProRule" id="PRU00221"/>
    </source>
</evidence>
<dbReference type="SUPFAM" id="SSF57850">
    <property type="entry name" value="RING/U-box"/>
    <property type="match status" value="1"/>
</dbReference>
<dbReference type="InterPro" id="IPR055340">
    <property type="entry name" value="RING-Ubox_PRP19"/>
</dbReference>
<dbReference type="PANTHER" id="PTHR43995:SF1">
    <property type="entry name" value="PRE-MRNA-PROCESSING FACTOR 19"/>
    <property type="match status" value="1"/>
</dbReference>
<keyword evidence="11" id="KW-0413">Isomerase</keyword>
<evidence type="ECO:0000313" key="18">
    <source>
        <dbReference type="EMBL" id="KIW59868.1"/>
    </source>
</evidence>
<dbReference type="PANTHER" id="PTHR43995">
    <property type="entry name" value="PRE-MRNA-PROCESSING FACTOR 19"/>
    <property type="match status" value="1"/>
</dbReference>
<dbReference type="GO" id="GO:0000974">
    <property type="term" value="C:Prp19 complex"/>
    <property type="evidence" value="ECO:0007669"/>
    <property type="project" value="UniProtKB-UniRule"/>
</dbReference>
<protein>
    <recommendedName>
        <fullName evidence="16">Pre-mRNA-processing factor 19</fullName>
        <ecNumber evidence="16">2.3.2.27</ecNumber>
    </recommendedName>
</protein>
<dbReference type="GO" id="GO:0061630">
    <property type="term" value="F:ubiquitin protein ligase activity"/>
    <property type="evidence" value="ECO:0007669"/>
    <property type="project" value="UniProtKB-UniRule"/>
</dbReference>
<evidence type="ECO:0000256" key="12">
    <source>
        <dbReference type="ARBA" id="ARBA00023187"/>
    </source>
</evidence>
<dbReference type="Pfam" id="PF12894">
    <property type="entry name" value="ANAPC4_WD40"/>
    <property type="match status" value="1"/>
</dbReference>
<keyword evidence="7 16" id="KW-0747">Spliceosome</keyword>
<evidence type="ECO:0000256" key="13">
    <source>
        <dbReference type="ARBA" id="ARBA00023204"/>
    </source>
</evidence>
<keyword evidence="19" id="KW-1185">Reference proteome</keyword>
<evidence type="ECO:0000256" key="1">
    <source>
        <dbReference type="ARBA" id="ARBA00004123"/>
    </source>
</evidence>
<keyword evidence="10 16" id="KW-0833">Ubl conjugation pathway</keyword>
<comment type="function">
    <text evidence="16">Ubiquitin-protein ligase which is mainly involved pre-mRNA splicing and DNA repair. Required for pre-mRNA splicing as component of the spliceosome.</text>
</comment>
<dbReference type="EMBL" id="KN847317">
    <property type="protein sequence ID" value="KIW59868.1"/>
    <property type="molecule type" value="Genomic_DNA"/>
</dbReference>
<dbReference type="GeneID" id="25322042"/>
<dbReference type="PROSITE" id="PS50082">
    <property type="entry name" value="WD_REPEATS_2"/>
    <property type="match status" value="2"/>
</dbReference>
<dbReference type="Pfam" id="PF00400">
    <property type="entry name" value="WD40"/>
    <property type="match status" value="2"/>
</dbReference>
<dbReference type="Gene3D" id="2.130.10.10">
    <property type="entry name" value="YVTN repeat-like/Quinoprotein amine dehydrogenase"/>
    <property type="match status" value="1"/>
</dbReference>
<name>A0A0D2EVV8_9EURO</name>
<keyword evidence="12 16" id="KW-0508">mRNA splicing</keyword>
<keyword evidence="13 16" id="KW-0234">DNA repair</keyword>
<keyword evidence="6 16" id="KW-0808">Transferase</keyword>
<reference evidence="18 19" key="1">
    <citation type="submission" date="2015-01" db="EMBL/GenBank/DDBJ databases">
        <title>The Genome Sequence of Exophiala xenobiotica CBS118157.</title>
        <authorList>
            <consortium name="The Broad Institute Genomics Platform"/>
            <person name="Cuomo C."/>
            <person name="de Hoog S."/>
            <person name="Gorbushina A."/>
            <person name="Stielow B."/>
            <person name="Teixiera M."/>
            <person name="Abouelleil A."/>
            <person name="Chapman S.B."/>
            <person name="Priest M."/>
            <person name="Young S.K."/>
            <person name="Wortman J."/>
            <person name="Nusbaum C."/>
            <person name="Birren B."/>
        </authorList>
    </citation>
    <scope>NUCLEOTIDE SEQUENCE [LARGE SCALE GENOMIC DNA]</scope>
    <source>
        <strain evidence="18 19">CBS 118157</strain>
    </source>
</reference>